<feature type="repeat" description="WD" evidence="3">
    <location>
        <begin position="234"/>
        <end position="275"/>
    </location>
</feature>
<dbReference type="Proteomes" id="UP001207654">
    <property type="component" value="Unassembled WGS sequence"/>
</dbReference>
<dbReference type="InterPro" id="IPR036322">
    <property type="entry name" value="WD40_repeat_dom_sf"/>
</dbReference>
<dbReference type="InterPro" id="IPR015943">
    <property type="entry name" value="WD40/YVTN_repeat-like_dom_sf"/>
</dbReference>
<organism evidence="4 5">
    <name type="scientific">Archangium lansingense</name>
    <dbReference type="NCBI Taxonomy" id="2995310"/>
    <lineage>
        <taxon>Bacteria</taxon>
        <taxon>Pseudomonadati</taxon>
        <taxon>Myxococcota</taxon>
        <taxon>Myxococcia</taxon>
        <taxon>Myxococcales</taxon>
        <taxon>Cystobacterineae</taxon>
        <taxon>Archangiaceae</taxon>
        <taxon>Archangium</taxon>
    </lineage>
</organism>
<dbReference type="PROSITE" id="PS50082">
    <property type="entry name" value="WD_REPEATS_2"/>
    <property type="match status" value="3"/>
</dbReference>
<dbReference type="PRINTS" id="PR00320">
    <property type="entry name" value="GPROTEINBRPT"/>
</dbReference>
<dbReference type="SUPFAM" id="SSF50998">
    <property type="entry name" value="Quinoprotein alcohol dehydrogenase-like"/>
    <property type="match status" value="1"/>
</dbReference>
<evidence type="ECO:0000313" key="5">
    <source>
        <dbReference type="Proteomes" id="UP001207654"/>
    </source>
</evidence>
<keyword evidence="1 3" id="KW-0853">WD repeat</keyword>
<keyword evidence="5" id="KW-1185">Reference proteome</keyword>
<dbReference type="InterPro" id="IPR019775">
    <property type="entry name" value="WD40_repeat_CS"/>
</dbReference>
<evidence type="ECO:0000256" key="1">
    <source>
        <dbReference type="ARBA" id="ARBA00022574"/>
    </source>
</evidence>
<evidence type="ECO:0000313" key="4">
    <source>
        <dbReference type="EMBL" id="MCY1075730.1"/>
    </source>
</evidence>
<dbReference type="Pfam" id="PF00400">
    <property type="entry name" value="WD40"/>
    <property type="match status" value="6"/>
</dbReference>
<dbReference type="PANTHER" id="PTHR19879:SF9">
    <property type="entry name" value="TRANSCRIPTION INITIATION FACTOR TFIID SUBUNIT 5"/>
    <property type="match status" value="1"/>
</dbReference>
<keyword evidence="2" id="KW-0677">Repeat</keyword>
<dbReference type="InterPro" id="IPR001680">
    <property type="entry name" value="WD40_rpt"/>
</dbReference>
<feature type="repeat" description="WD" evidence="3">
    <location>
        <begin position="192"/>
        <end position="233"/>
    </location>
</feature>
<evidence type="ECO:0000256" key="3">
    <source>
        <dbReference type="PROSITE-ProRule" id="PRU00221"/>
    </source>
</evidence>
<reference evidence="4 5" key="1">
    <citation type="submission" date="2022-11" db="EMBL/GenBank/DDBJ databases">
        <title>Minimal conservation of predation-associated metabolite biosynthetic gene clusters underscores biosynthetic potential of Myxococcota including descriptions for ten novel species: Archangium lansinium sp. nov., Myxococcus landrumus sp. nov., Nannocystis bai.</title>
        <authorList>
            <person name="Ahearne A."/>
            <person name="Stevens C."/>
            <person name="Phillips K."/>
        </authorList>
    </citation>
    <scope>NUCLEOTIDE SEQUENCE [LARGE SCALE GENOMIC DNA]</scope>
    <source>
        <strain evidence="4 5">MIWBW</strain>
    </source>
</reference>
<name>A0ABT4A269_9BACT</name>
<dbReference type="SUPFAM" id="SSF50978">
    <property type="entry name" value="WD40 repeat-like"/>
    <property type="match status" value="1"/>
</dbReference>
<evidence type="ECO:0000256" key="2">
    <source>
        <dbReference type="ARBA" id="ARBA00022737"/>
    </source>
</evidence>
<dbReference type="EMBL" id="JAPNKA010000001">
    <property type="protein sequence ID" value="MCY1075730.1"/>
    <property type="molecule type" value="Genomic_DNA"/>
</dbReference>
<dbReference type="RefSeq" id="WP_267534646.1">
    <property type="nucleotide sequence ID" value="NZ_JAPNKA010000001.1"/>
</dbReference>
<dbReference type="InterPro" id="IPR020472">
    <property type="entry name" value="WD40_PAC1"/>
</dbReference>
<sequence>MPHDLASLTELSTLEHLLSTQGVEALLAALDSALAQTPKDARVLREDGPTVGPKTLRVLRKAIALDANFLRAHPEALFQCLYNRLRWYDAPDAAAHYSGEGAKPWSDPEAHLHALAAQWRRQRESAGGASWVESLLPLRGALEGVDEVLWHDSQVLCAAFDSSGTRLATGSWSDGHNVHVWDVTTARSLQVMEGHEGEVRGIAWSADGKRLASGSRDHDARIWDAETGAQLHAFTGQEGQVTSVAFSPEGTLLAVGNLGWRIHLYDVASGRKVRTLQGHQQSVLSVAFHPSGRWLASGASDDTVRVWDVETGAQVARLDSDTSVGTVAFSPDGEWLAWAALDGVAVARTRDWKRMEGLKGEGRYSQVSWLGTSRLGLLRYDRLEVLELGDGVTLWTRPYASDGHERGAAFSPDLKHFALTAADGGVLLSELHAPAPPTLLAEEHRVVNLWGQAEGNIAIAKRFDAAFAIDARGHMRAVPADANESGLQPWRFSPDGALAAYPVLHLHEELPRRGVQLIDVERLVPVRALSVPPLEGRDASKKLTLEPPMAFSPDGQWLAAVIEIGVVRVWRVADGKLRHTLKGPATPVSLVEFTPDGAYVVSGYAEASRLMVHDLGTGALVLDTQAMLKPAPAYAVAARAPRIAVGRASGELEIFDLPAGFRRVLQLSNEPVIAVRLSDDGGRVAACSLDDRVRLFDAGTGGLLYEVPHPAMPFSVAMEGDWLVTRSDDQTTRFFDLATGAPRAVIQGNAEPEEVTRRKYWEVLGEDPVAFHRRTDPVPMAHFPDVLEEDLILRDGLVVARGRTLRDFLYVLRLHDAQGGA</sequence>
<accession>A0ABT4A269</accession>
<dbReference type="CDD" id="cd00200">
    <property type="entry name" value="WD40"/>
    <property type="match status" value="1"/>
</dbReference>
<dbReference type="PANTHER" id="PTHR19879">
    <property type="entry name" value="TRANSCRIPTION INITIATION FACTOR TFIID"/>
    <property type="match status" value="1"/>
</dbReference>
<proteinExistence type="predicted"/>
<dbReference type="PROSITE" id="PS00678">
    <property type="entry name" value="WD_REPEATS_1"/>
    <property type="match status" value="2"/>
</dbReference>
<protein>
    <submittedName>
        <fullName evidence="4">WD40 repeat domain-containing protein</fullName>
    </submittedName>
</protein>
<dbReference type="PROSITE" id="PS50294">
    <property type="entry name" value="WD_REPEATS_REGION"/>
    <property type="match status" value="2"/>
</dbReference>
<dbReference type="InterPro" id="IPR011047">
    <property type="entry name" value="Quinoprotein_ADH-like_sf"/>
</dbReference>
<comment type="caution">
    <text evidence="4">The sequence shown here is derived from an EMBL/GenBank/DDBJ whole genome shotgun (WGS) entry which is preliminary data.</text>
</comment>
<gene>
    <name evidence="4" type="ORF">OV287_14740</name>
</gene>
<dbReference type="Gene3D" id="2.130.10.10">
    <property type="entry name" value="YVTN repeat-like/Quinoprotein amine dehydrogenase"/>
    <property type="match status" value="4"/>
</dbReference>
<feature type="repeat" description="WD" evidence="3">
    <location>
        <begin position="276"/>
        <end position="317"/>
    </location>
</feature>
<dbReference type="SMART" id="SM00320">
    <property type="entry name" value="WD40"/>
    <property type="match status" value="9"/>
</dbReference>